<proteinExistence type="predicted"/>
<organism evidence="1 2">
    <name type="scientific">Limisphaera ngatamarikiensis</name>
    <dbReference type="NCBI Taxonomy" id="1324935"/>
    <lineage>
        <taxon>Bacteria</taxon>
        <taxon>Pseudomonadati</taxon>
        <taxon>Verrucomicrobiota</taxon>
        <taxon>Verrucomicrobiia</taxon>
        <taxon>Limisphaerales</taxon>
        <taxon>Limisphaeraceae</taxon>
        <taxon>Limisphaera</taxon>
    </lineage>
</organism>
<gene>
    <name evidence="1" type="ORF">G4L39_12940</name>
</gene>
<comment type="caution">
    <text evidence="1">The sequence shown here is derived from an EMBL/GenBank/DDBJ whole genome shotgun (WGS) entry which is preliminary data.</text>
</comment>
<evidence type="ECO:0000313" key="1">
    <source>
        <dbReference type="EMBL" id="NGO40294.1"/>
    </source>
</evidence>
<name>A0A6M1RY71_9BACT</name>
<dbReference type="RefSeq" id="WP_165108719.1">
    <property type="nucleotide sequence ID" value="NZ_JAAKYA010000082.1"/>
</dbReference>
<reference evidence="1 2" key="1">
    <citation type="submission" date="2020-02" db="EMBL/GenBank/DDBJ databases">
        <title>Draft genome sequence of Limisphaera ngatamarikiensis NGM72.4T, a thermophilic Verrucomicrobia grouped in subdivision 3.</title>
        <authorList>
            <person name="Carere C.R."/>
            <person name="Steen J."/>
            <person name="Hugenholtz P."/>
            <person name="Stott M.B."/>
        </authorList>
    </citation>
    <scope>NUCLEOTIDE SEQUENCE [LARGE SCALE GENOMIC DNA]</scope>
    <source>
        <strain evidence="1 2">NGM72.4</strain>
    </source>
</reference>
<dbReference type="EMBL" id="JAAKYA010000082">
    <property type="protein sequence ID" value="NGO40294.1"/>
    <property type="molecule type" value="Genomic_DNA"/>
</dbReference>
<dbReference type="Proteomes" id="UP000477311">
    <property type="component" value="Unassembled WGS sequence"/>
</dbReference>
<keyword evidence="2" id="KW-1185">Reference proteome</keyword>
<accession>A0A6M1RY71</accession>
<evidence type="ECO:0000313" key="2">
    <source>
        <dbReference type="Proteomes" id="UP000477311"/>
    </source>
</evidence>
<protein>
    <submittedName>
        <fullName evidence="1">Uncharacterized protein</fullName>
    </submittedName>
</protein>
<sequence length="163" mass="17862">MVKGRFAWADADGKDPGVIRRLAHNPVEQDRLLEENSRVLRRQLVYLEVTTDRLIQRARVRGEPLTAITLPGLDGAEVSVEVERVDLDPSGEGGALMGWVAGEPDSLVTVAFYRGREAFTVLAPGSGLYLQGHPREPGQVMVTSFDPDTYLPLPCGEPIRTTP</sequence>
<dbReference type="AlphaFoldDB" id="A0A6M1RY71"/>